<dbReference type="GO" id="GO:0006508">
    <property type="term" value="P:proteolysis"/>
    <property type="evidence" value="ECO:0007669"/>
    <property type="project" value="UniProtKB-KW"/>
</dbReference>
<reference evidence="8 9" key="1">
    <citation type="journal article" date="2016" name="Genome Announc.">
        <title>First Complete Genome Sequence of a Subdivision 6 Acidobacterium Strain.</title>
        <authorList>
            <person name="Huang S."/>
            <person name="Vieira S."/>
            <person name="Bunk B."/>
            <person name="Riedel T."/>
            <person name="Sproer C."/>
            <person name="Overmann J."/>
        </authorList>
    </citation>
    <scope>NUCLEOTIDE SEQUENCE [LARGE SCALE GENOMIC DNA]</scope>
    <source>
        <strain evidence="9">DSM 100886 HEG_-6_39</strain>
    </source>
</reference>
<dbReference type="OrthoDB" id="9762689at2"/>
<sequence>MKLIGPVPTTADTAQPAAGTAWGVTAVKADVSIFDGTDVIVAVLDTGIAQAHPAFTGVTIVEKDFTGEGNGDKYGHGTHCAGTVFGRDVNGTRIGVARGVNKALIGKVLGASGGGSDAIVRAINWVIEEGANVISMSLGIDFPGFVKKLIDEGMAAEMATTMALEGYRQNILLFERLASLIRAREAFGETTVIVAAAGNESQRDENADFEIACSPPAVSEGLISVAALGQSGTGFVVAPFSNKNVIVSGPGVGIRSAKATGGLVSMSGTSMATPHVAGVAALWMQQLAQNGPVPGSLLKAKLVASGVQAGITGTFDVADIGSGMVQAP</sequence>
<proteinExistence type="inferred from homology"/>
<protein>
    <submittedName>
        <fullName evidence="8">Major intracellular serine protease</fullName>
        <ecNumber evidence="8">3.4.21.-</ecNumber>
    </submittedName>
</protein>
<evidence type="ECO:0000256" key="2">
    <source>
        <dbReference type="ARBA" id="ARBA00022670"/>
    </source>
</evidence>
<name>A0A143PI83_LUTPR</name>
<dbReference type="PROSITE" id="PS51892">
    <property type="entry name" value="SUBTILASE"/>
    <property type="match status" value="1"/>
</dbReference>
<keyword evidence="9" id="KW-1185">Reference proteome</keyword>
<evidence type="ECO:0000313" key="8">
    <source>
        <dbReference type="EMBL" id="AMY08257.1"/>
    </source>
</evidence>
<reference evidence="9" key="2">
    <citation type="submission" date="2016-04" db="EMBL/GenBank/DDBJ databases">
        <title>First Complete Genome Sequence of a Subdivision 6 Acidobacterium.</title>
        <authorList>
            <person name="Huang S."/>
            <person name="Vieira S."/>
            <person name="Bunk B."/>
            <person name="Riedel T."/>
            <person name="Sproeer C."/>
            <person name="Overmann J."/>
        </authorList>
    </citation>
    <scope>NUCLEOTIDE SEQUENCE [LARGE SCALE GENOMIC DNA]</scope>
    <source>
        <strain evidence="9">DSM 100886 HEG_-6_39</strain>
    </source>
</reference>
<dbReference type="AlphaFoldDB" id="A0A143PI83"/>
<feature type="active site" description="Charge relay system" evidence="5">
    <location>
        <position position="45"/>
    </location>
</feature>
<evidence type="ECO:0000313" key="9">
    <source>
        <dbReference type="Proteomes" id="UP000076079"/>
    </source>
</evidence>
<dbReference type="PATRIC" id="fig|1813736.3.peg.1503"/>
<feature type="active site" description="Charge relay system" evidence="5">
    <location>
        <position position="270"/>
    </location>
</feature>
<dbReference type="PRINTS" id="PR00723">
    <property type="entry name" value="SUBTILISIN"/>
</dbReference>
<dbReference type="PANTHER" id="PTHR43806">
    <property type="entry name" value="PEPTIDASE S8"/>
    <property type="match status" value="1"/>
</dbReference>
<dbReference type="Proteomes" id="UP000076079">
    <property type="component" value="Chromosome"/>
</dbReference>
<evidence type="ECO:0000256" key="6">
    <source>
        <dbReference type="RuleBase" id="RU003355"/>
    </source>
</evidence>
<dbReference type="Pfam" id="PF00082">
    <property type="entry name" value="Peptidase_S8"/>
    <property type="match status" value="1"/>
</dbReference>
<dbReference type="Gene3D" id="3.40.50.200">
    <property type="entry name" value="Peptidase S8/S53 domain"/>
    <property type="match status" value="1"/>
</dbReference>
<evidence type="ECO:0000256" key="1">
    <source>
        <dbReference type="ARBA" id="ARBA00011073"/>
    </source>
</evidence>
<organism evidence="8 9">
    <name type="scientific">Luteitalea pratensis</name>
    <dbReference type="NCBI Taxonomy" id="1855912"/>
    <lineage>
        <taxon>Bacteria</taxon>
        <taxon>Pseudomonadati</taxon>
        <taxon>Acidobacteriota</taxon>
        <taxon>Vicinamibacteria</taxon>
        <taxon>Vicinamibacterales</taxon>
        <taxon>Vicinamibacteraceae</taxon>
        <taxon>Luteitalea</taxon>
    </lineage>
</organism>
<comment type="similarity">
    <text evidence="1 5 6">Belongs to the peptidase S8 family.</text>
</comment>
<dbReference type="EC" id="3.4.21.-" evidence="8"/>
<dbReference type="KEGG" id="abac:LuPra_01451"/>
<keyword evidence="4 5" id="KW-0720">Serine protease</keyword>
<evidence type="ECO:0000256" key="4">
    <source>
        <dbReference type="ARBA" id="ARBA00022825"/>
    </source>
</evidence>
<dbReference type="EMBL" id="CP015136">
    <property type="protein sequence ID" value="AMY08257.1"/>
    <property type="molecule type" value="Genomic_DNA"/>
</dbReference>
<dbReference type="STRING" id="1855912.LuPra_01451"/>
<dbReference type="InterPro" id="IPR036852">
    <property type="entry name" value="Peptidase_S8/S53_dom_sf"/>
</dbReference>
<dbReference type="RefSeq" id="WP_110170117.1">
    <property type="nucleotide sequence ID" value="NZ_CP015136.1"/>
</dbReference>
<dbReference type="InterPro" id="IPR023828">
    <property type="entry name" value="Peptidase_S8_Ser-AS"/>
</dbReference>
<keyword evidence="2 5" id="KW-0645">Protease</keyword>
<gene>
    <name evidence="8" type="primary">isp_1</name>
    <name evidence="8" type="ORF">LuPra_01451</name>
</gene>
<feature type="active site" description="Charge relay system" evidence="5">
    <location>
        <position position="76"/>
    </location>
</feature>
<feature type="domain" description="Peptidase S8/S53" evidence="7">
    <location>
        <begin position="36"/>
        <end position="289"/>
    </location>
</feature>
<accession>A0A143PI83</accession>
<dbReference type="SUPFAM" id="SSF52743">
    <property type="entry name" value="Subtilisin-like"/>
    <property type="match status" value="1"/>
</dbReference>
<dbReference type="GO" id="GO:0004252">
    <property type="term" value="F:serine-type endopeptidase activity"/>
    <property type="evidence" value="ECO:0007669"/>
    <property type="project" value="UniProtKB-UniRule"/>
</dbReference>
<evidence type="ECO:0000256" key="3">
    <source>
        <dbReference type="ARBA" id="ARBA00022801"/>
    </source>
</evidence>
<dbReference type="PROSITE" id="PS00136">
    <property type="entry name" value="SUBTILASE_ASP"/>
    <property type="match status" value="1"/>
</dbReference>
<keyword evidence="3 5" id="KW-0378">Hydrolase</keyword>
<dbReference type="InterPro" id="IPR050131">
    <property type="entry name" value="Peptidase_S8_subtilisin-like"/>
</dbReference>
<dbReference type="InterPro" id="IPR015500">
    <property type="entry name" value="Peptidase_S8_subtilisin-rel"/>
</dbReference>
<dbReference type="InterPro" id="IPR023827">
    <property type="entry name" value="Peptidase_S8_Asp-AS"/>
</dbReference>
<dbReference type="PANTHER" id="PTHR43806:SF11">
    <property type="entry name" value="CEREVISIN-RELATED"/>
    <property type="match status" value="1"/>
</dbReference>
<dbReference type="InterPro" id="IPR000209">
    <property type="entry name" value="Peptidase_S8/S53_dom"/>
</dbReference>
<evidence type="ECO:0000259" key="7">
    <source>
        <dbReference type="Pfam" id="PF00082"/>
    </source>
</evidence>
<dbReference type="PROSITE" id="PS00138">
    <property type="entry name" value="SUBTILASE_SER"/>
    <property type="match status" value="1"/>
</dbReference>
<dbReference type="CDD" id="cd07480">
    <property type="entry name" value="Peptidases_S8_12"/>
    <property type="match status" value="1"/>
</dbReference>
<evidence type="ECO:0000256" key="5">
    <source>
        <dbReference type="PROSITE-ProRule" id="PRU01240"/>
    </source>
</evidence>